<keyword evidence="1" id="KW-0812">Transmembrane</keyword>
<gene>
    <name evidence="2" type="ordered locus">Oweho_0860</name>
</gene>
<dbReference type="Proteomes" id="UP000005631">
    <property type="component" value="Chromosome"/>
</dbReference>
<feature type="transmembrane region" description="Helical" evidence="1">
    <location>
        <begin position="100"/>
        <end position="123"/>
    </location>
</feature>
<dbReference type="AlphaFoldDB" id="G8R2R6"/>
<keyword evidence="1" id="KW-1133">Transmembrane helix</keyword>
<keyword evidence="1" id="KW-0472">Membrane</keyword>
<keyword evidence="3" id="KW-1185">Reference proteome</keyword>
<feature type="transmembrane region" description="Helical" evidence="1">
    <location>
        <begin position="66"/>
        <end position="88"/>
    </location>
</feature>
<feature type="transmembrane region" description="Helical" evidence="1">
    <location>
        <begin position="143"/>
        <end position="170"/>
    </location>
</feature>
<evidence type="ECO:0000313" key="2">
    <source>
        <dbReference type="EMBL" id="AEV31871.1"/>
    </source>
</evidence>
<feature type="transmembrane region" description="Helical" evidence="1">
    <location>
        <begin position="325"/>
        <end position="345"/>
    </location>
</feature>
<name>G8R2R6_OWEHD</name>
<dbReference type="EMBL" id="CP003156">
    <property type="protein sequence ID" value="AEV31871.1"/>
    <property type="molecule type" value="Genomic_DNA"/>
</dbReference>
<dbReference type="OrthoDB" id="1467004at2"/>
<dbReference type="HOGENOM" id="CLU_562332_0_0_10"/>
<evidence type="ECO:0000313" key="3">
    <source>
        <dbReference type="Proteomes" id="UP000005631"/>
    </source>
</evidence>
<proteinExistence type="predicted"/>
<reference evidence="2 3" key="1">
    <citation type="journal article" date="2012" name="Stand. Genomic Sci.">
        <title>Genome sequence of the orange-pigmented seawater bacterium Owenweeksia hongkongensis type strain (UST20020801(T)).</title>
        <authorList>
            <person name="Riedel T."/>
            <person name="Held B."/>
            <person name="Nolan M."/>
            <person name="Lucas S."/>
            <person name="Lapidus A."/>
            <person name="Tice H."/>
            <person name="Del Rio T.G."/>
            <person name="Cheng J.F."/>
            <person name="Han C."/>
            <person name="Tapia R."/>
            <person name="Goodwin L.A."/>
            <person name="Pitluck S."/>
            <person name="Liolios K."/>
            <person name="Mavromatis K."/>
            <person name="Pagani I."/>
            <person name="Ivanova N."/>
            <person name="Mikhailova N."/>
            <person name="Pati A."/>
            <person name="Chen A."/>
            <person name="Palaniappan K."/>
            <person name="Rohde M."/>
            <person name="Tindall B.J."/>
            <person name="Detter J.C."/>
            <person name="Goker M."/>
            <person name="Woyke T."/>
            <person name="Bristow J."/>
            <person name="Eisen J.A."/>
            <person name="Markowitz V."/>
            <person name="Hugenholtz P."/>
            <person name="Klenk H.P."/>
            <person name="Kyrpides N.C."/>
        </authorList>
    </citation>
    <scope>NUCLEOTIDE SEQUENCE</scope>
    <source>
        <strain evidence="3">DSM 17368 / JCM 12287 / NRRL B-23963</strain>
    </source>
</reference>
<dbReference type="KEGG" id="oho:Oweho_0860"/>
<evidence type="ECO:0000256" key="1">
    <source>
        <dbReference type="SAM" id="Phobius"/>
    </source>
</evidence>
<sequence length="464" mass="52980">MTKRILLITHAIILLVLWVLAFFTDGTGGGGDSITHFFFAQLAWKEPINFFDHWGKPFFTLFASPWAQFGFIGIKFFNIFCGVFSSYLTALIAIRLSKPWPWAITIMAFVAPAYYTFLFSGLTEPFSSLVVVGAVYLCLSGKMGWGLFLASFLPFCRSEAQVFLLFFFVFAVLNKGWKLTPLLLSGYLIYGLVGSLYLESPLWIFEVPYNPTGSVYGHGEWLHYVNMLTHMLGVPFIILAGLGLIQFLRKAFIQGSFKWKSELWLVHGIFFSLLVGHTVVWALGIYGSAGLSRTLITVFPLLWLIMLDGLILLKDTSAKLFAGRSYILPLTIIIIQAGITFTSPVSKYYYNAHLKLNVEDRFINSEIGPFIKEKYPDIRHFVIDKPYLAIGLGINFIDPQERSNWNVYNHLDELTQPSLFIFDQQYITVQYGIELQQVRQEQKLEELHEWTSPSGLKYVLFQKK</sequence>
<organism evidence="2 3">
    <name type="scientific">Owenweeksia hongkongensis (strain DSM 17368 / CIP 108786 / JCM 12287 / NRRL B-23963 / UST20020801)</name>
    <dbReference type="NCBI Taxonomy" id="926562"/>
    <lineage>
        <taxon>Bacteria</taxon>
        <taxon>Pseudomonadati</taxon>
        <taxon>Bacteroidota</taxon>
        <taxon>Flavobacteriia</taxon>
        <taxon>Flavobacteriales</taxon>
        <taxon>Owenweeksiaceae</taxon>
        <taxon>Owenweeksia</taxon>
    </lineage>
</organism>
<feature type="transmembrane region" description="Helical" evidence="1">
    <location>
        <begin position="224"/>
        <end position="248"/>
    </location>
</feature>
<dbReference type="STRING" id="926562.Oweho_0860"/>
<dbReference type="eggNOG" id="ENOG5033921">
    <property type="taxonomic scope" value="Bacteria"/>
</dbReference>
<feature type="transmembrane region" description="Helical" evidence="1">
    <location>
        <begin position="295"/>
        <end position="313"/>
    </location>
</feature>
<protein>
    <recommendedName>
        <fullName evidence="4">Glycosyltransferase RgtA/B/C/D-like domain-containing protein</fullName>
    </recommendedName>
</protein>
<dbReference type="RefSeq" id="WP_014201232.1">
    <property type="nucleotide sequence ID" value="NC_016599.1"/>
</dbReference>
<feature type="transmembrane region" description="Helical" evidence="1">
    <location>
        <begin position="269"/>
        <end position="289"/>
    </location>
</feature>
<accession>G8R2R6</accession>
<evidence type="ECO:0008006" key="4">
    <source>
        <dbReference type="Google" id="ProtNLM"/>
    </source>
</evidence>